<name>A0A7W9BJC3_9RHOB</name>
<dbReference type="InterPro" id="IPR003661">
    <property type="entry name" value="HisK_dim/P_dom"/>
</dbReference>
<protein>
    <recommendedName>
        <fullName evidence="2">histidine kinase</fullName>
        <ecNumber evidence="2">2.7.13.3</ecNumber>
    </recommendedName>
</protein>
<keyword evidence="8" id="KW-0808">Transferase</keyword>
<dbReference type="Gene3D" id="1.10.287.130">
    <property type="match status" value="1"/>
</dbReference>
<keyword evidence="9" id="KW-1185">Reference proteome</keyword>
<dbReference type="PANTHER" id="PTHR43065:SF42">
    <property type="entry name" value="TWO-COMPONENT SENSOR PPRA"/>
    <property type="match status" value="1"/>
</dbReference>
<evidence type="ECO:0000259" key="7">
    <source>
        <dbReference type="PROSITE" id="PS50110"/>
    </source>
</evidence>
<dbReference type="GO" id="GO:0000155">
    <property type="term" value="F:phosphorelay sensor kinase activity"/>
    <property type="evidence" value="ECO:0007669"/>
    <property type="project" value="InterPro"/>
</dbReference>
<comment type="caution">
    <text evidence="8">The sequence shown here is derived from an EMBL/GenBank/DDBJ whole genome shotgun (WGS) entry which is preliminary data.</text>
</comment>
<feature type="transmembrane region" description="Helical" evidence="5">
    <location>
        <begin position="29"/>
        <end position="46"/>
    </location>
</feature>
<evidence type="ECO:0000256" key="1">
    <source>
        <dbReference type="ARBA" id="ARBA00000085"/>
    </source>
</evidence>
<evidence type="ECO:0000313" key="8">
    <source>
        <dbReference type="EMBL" id="MBB5721623.1"/>
    </source>
</evidence>
<dbReference type="FunFam" id="1.10.287.130:FF:000037">
    <property type="entry name" value="Hybrid sensor histidine kinase/response regulator"/>
    <property type="match status" value="1"/>
</dbReference>
<dbReference type="InterPro" id="IPR004358">
    <property type="entry name" value="Sig_transdc_His_kin-like_C"/>
</dbReference>
<evidence type="ECO:0000313" key="9">
    <source>
        <dbReference type="Proteomes" id="UP000535415"/>
    </source>
</evidence>
<feature type="modified residue" description="4-aspartylphosphate" evidence="4">
    <location>
        <position position="691"/>
    </location>
</feature>
<dbReference type="SMART" id="SM00387">
    <property type="entry name" value="HATPase_c"/>
    <property type="match status" value="1"/>
</dbReference>
<feature type="domain" description="Response regulatory" evidence="7">
    <location>
        <begin position="640"/>
        <end position="756"/>
    </location>
</feature>
<dbReference type="PRINTS" id="PR00344">
    <property type="entry name" value="BCTRLSENSOR"/>
</dbReference>
<reference evidence="8 9" key="1">
    <citation type="submission" date="2020-08" db="EMBL/GenBank/DDBJ databases">
        <title>Genomic Encyclopedia of Type Strains, Phase IV (KMG-IV): sequencing the most valuable type-strain genomes for metagenomic binning, comparative biology and taxonomic classification.</title>
        <authorList>
            <person name="Goeker M."/>
        </authorList>
    </citation>
    <scope>NUCLEOTIDE SEQUENCE [LARGE SCALE GENOMIC DNA]</scope>
    <source>
        <strain evidence="8 9">DSM 101064</strain>
    </source>
</reference>
<dbReference type="Gene3D" id="3.40.50.2300">
    <property type="match status" value="1"/>
</dbReference>
<evidence type="ECO:0000256" key="3">
    <source>
        <dbReference type="ARBA" id="ARBA00022553"/>
    </source>
</evidence>
<evidence type="ECO:0000259" key="6">
    <source>
        <dbReference type="PROSITE" id="PS50109"/>
    </source>
</evidence>
<dbReference type="InterPro" id="IPR036890">
    <property type="entry name" value="HATPase_C_sf"/>
</dbReference>
<evidence type="ECO:0000256" key="2">
    <source>
        <dbReference type="ARBA" id="ARBA00012438"/>
    </source>
</evidence>
<dbReference type="EMBL" id="JACIJM010000003">
    <property type="protein sequence ID" value="MBB5721623.1"/>
    <property type="molecule type" value="Genomic_DNA"/>
</dbReference>
<dbReference type="Pfam" id="PF00512">
    <property type="entry name" value="HisKA"/>
    <property type="match status" value="1"/>
</dbReference>
<keyword evidence="3 4" id="KW-0597">Phosphoprotein</keyword>
<keyword evidence="8" id="KW-0418">Kinase</keyword>
<dbReference type="PROSITE" id="PS50109">
    <property type="entry name" value="HIS_KIN"/>
    <property type="match status" value="1"/>
</dbReference>
<feature type="domain" description="Histidine kinase" evidence="6">
    <location>
        <begin position="393"/>
        <end position="616"/>
    </location>
</feature>
<comment type="catalytic activity">
    <reaction evidence="1">
        <text>ATP + protein L-histidine = ADP + protein N-phospho-L-histidine.</text>
        <dbReference type="EC" id="2.7.13.3"/>
    </reaction>
</comment>
<keyword evidence="5" id="KW-0472">Membrane</keyword>
<dbReference type="AlphaFoldDB" id="A0A7W9BJC3"/>
<dbReference type="SUPFAM" id="SSF47384">
    <property type="entry name" value="Homodimeric domain of signal transducing histidine kinase"/>
    <property type="match status" value="1"/>
</dbReference>
<evidence type="ECO:0000256" key="4">
    <source>
        <dbReference type="PROSITE-ProRule" id="PRU00169"/>
    </source>
</evidence>
<keyword evidence="5" id="KW-0812">Transmembrane</keyword>
<proteinExistence type="predicted"/>
<dbReference type="Pfam" id="PF00072">
    <property type="entry name" value="Response_reg"/>
    <property type="match status" value="1"/>
</dbReference>
<dbReference type="InterPro" id="IPR005467">
    <property type="entry name" value="His_kinase_dom"/>
</dbReference>
<evidence type="ECO:0000256" key="5">
    <source>
        <dbReference type="SAM" id="Phobius"/>
    </source>
</evidence>
<dbReference type="InterPro" id="IPR036097">
    <property type="entry name" value="HisK_dim/P_sf"/>
</dbReference>
<dbReference type="InterPro" id="IPR001789">
    <property type="entry name" value="Sig_transdc_resp-reg_receiver"/>
</dbReference>
<dbReference type="PANTHER" id="PTHR43065">
    <property type="entry name" value="SENSOR HISTIDINE KINASE"/>
    <property type="match status" value="1"/>
</dbReference>
<dbReference type="SUPFAM" id="SSF55874">
    <property type="entry name" value="ATPase domain of HSP90 chaperone/DNA topoisomerase II/histidine kinase"/>
    <property type="match status" value="1"/>
</dbReference>
<dbReference type="EC" id="2.7.13.3" evidence="2"/>
<dbReference type="Proteomes" id="UP000535415">
    <property type="component" value="Unassembled WGS sequence"/>
</dbReference>
<dbReference type="Pfam" id="PF13426">
    <property type="entry name" value="PAS_9"/>
    <property type="match status" value="2"/>
</dbReference>
<keyword evidence="5" id="KW-1133">Transmembrane helix</keyword>
<dbReference type="SMART" id="SM00388">
    <property type="entry name" value="HisKA"/>
    <property type="match status" value="1"/>
</dbReference>
<dbReference type="InterPro" id="IPR003594">
    <property type="entry name" value="HATPase_dom"/>
</dbReference>
<dbReference type="Pfam" id="PF02518">
    <property type="entry name" value="HATPase_c"/>
    <property type="match status" value="1"/>
</dbReference>
<organism evidence="8 9">
    <name type="scientific">Yoonia ponticola</name>
    <dbReference type="NCBI Taxonomy" id="1524255"/>
    <lineage>
        <taxon>Bacteria</taxon>
        <taxon>Pseudomonadati</taxon>
        <taxon>Pseudomonadota</taxon>
        <taxon>Alphaproteobacteria</taxon>
        <taxon>Rhodobacterales</taxon>
        <taxon>Paracoccaceae</taxon>
        <taxon>Yoonia</taxon>
    </lineage>
</organism>
<dbReference type="SUPFAM" id="SSF52172">
    <property type="entry name" value="CheY-like"/>
    <property type="match status" value="1"/>
</dbReference>
<dbReference type="CDD" id="cd00082">
    <property type="entry name" value="HisKA"/>
    <property type="match status" value="1"/>
</dbReference>
<dbReference type="Gene3D" id="3.30.565.10">
    <property type="entry name" value="Histidine kinase-like ATPase, C-terminal domain"/>
    <property type="match status" value="1"/>
</dbReference>
<dbReference type="InterPro" id="IPR011006">
    <property type="entry name" value="CheY-like_superfamily"/>
</dbReference>
<sequence length="757" mass="82574">MHPVLLAFPIPFLLGASFMVPDLVVELGLMVSAITLGILAVMGILARRRVILRQRLLSEAVPLLVSNDLNPAFLTDVDGVIAYANDAANERFTETSDESLAARLATVIANPDAVLYRLQSRAITMASAREDIVTRAGQYRLSVARVGPMMFLWRFDDLAQASAKTERASATLSLPMMTVGKSGAILFLNDAFRRLLECRPRAVSDVFGPDPIRSGDLHRIKTTGGTVDCIVAEVSGGPGRREIYALPAPPTTIGPWTEKQVSTSWSVIEDLPVPLMKVSGKGDIIESNREARMLLGVQSTENRRMTEMLDGLGRPVDDWVKEIFENKEGQASQFLQGKGDRQDHVIQVTLNAVGVDSDAHLIAVLNDVTELKSLEAQFVQSQKMHAIGQLAGGVAHDFNNLLTAISGHCDLLLLRHDQGDQDYSDLLQIHQNANRAASLVGQLLAFSRKQNLQPEIVDLRDTLSDLTHLLNRLVGEKVTLTLNHDPNLSPIKADKRQLEQVLMNLVVNARDAMPDGGTIQVVTENLVLDREIERDRAFVPAGEYVVVKVNDEGKGIPPEIMSKIFVPFYTTKRLGEGTGLGLSTAYGIVKQTGGYIFADSEVGRGTQFSLLFPHHDAPIADVIQHEAPVPTPLTSTSDGVVLLVEDEAPVRAFASRALRLRGYTVIEAECAEAALQLLSDPDLNVDIFVTDVIMPGMDGPTWVREALCDRPDTKVVFVSGYAEDAFGDGKTKIPNSVFLPKPFSLNDLTNTVQGQLH</sequence>
<dbReference type="PROSITE" id="PS50110">
    <property type="entry name" value="RESPONSE_REGULATORY"/>
    <property type="match status" value="1"/>
</dbReference>
<dbReference type="SMART" id="SM00448">
    <property type="entry name" value="REC"/>
    <property type="match status" value="1"/>
</dbReference>
<gene>
    <name evidence="8" type="ORF">FHS72_001235</name>
</gene>
<dbReference type="InterPro" id="IPR000014">
    <property type="entry name" value="PAS"/>
</dbReference>
<accession>A0A7W9BJC3</accession>